<dbReference type="Proteomes" id="UP001295469">
    <property type="component" value="Chromosome A01"/>
</dbReference>
<name>A0A816XFS0_BRANA</name>
<proteinExistence type="predicted"/>
<organism evidence="1">
    <name type="scientific">Brassica napus</name>
    <name type="common">Rape</name>
    <dbReference type="NCBI Taxonomy" id="3708"/>
    <lineage>
        <taxon>Eukaryota</taxon>
        <taxon>Viridiplantae</taxon>
        <taxon>Streptophyta</taxon>
        <taxon>Embryophyta</taxon>
        <taxon>Tracheophyta</taxon>
        <taxon>Spermatophyta</taxon>
        <taxon>Magnoliopsida</taxon>
        <taxon>eudicotyledons</taxon>
        <taxon>Gunneridae</taxon>
        <taxon>Pentapetalae</taxon>
        <taxon>rosids</taxon>
        <taxon>malvids</taxon>
        <taxon>Brassicales</taxon>
        <taxon>Brassicaceae</taxon>
        <taxon>Brassiceae</taxon>
        <taxon>Brassica</taxon>
    </lineage>
</organism>
<feature type="non-terminal residue" evidence="1">
    <location>
        <position position="1"/>
    </location>
</feature>
<accession>A0A816XFS0</accession>
<evidence type="ECO:0000313" key="1">
    <source>
        <dbReference type="EMBL" id="CAF2146298.1"/>
    </source>
</evidence>
<dbReference type="AlphaFoldDB" id="A0A816XFS0"/>
<protein>
    <submittedName>
        <fullName evidence="1">(rape) hypothetical protein</fullName>
    </submittedName>
</protein>
<reference evidence="1" key="1">
    <citation type="submission" date="2021-01" db="EMBL/GenBank/DDBJ databases">
        <authorList>
            <consortium name="Genoscope - CEA"/>
            <person name="William W."/>
        </authorList>
    </citation>
    <scope>NUCLEOTIDE SEQUENCE</scope>
</reference>
<sequence length="114" mass="13603">SRQFPLSLSLASRHTNRAYSSGPVPCRYRRLCLLPFSSFFFCLSSHLFQVRLICPRFWFQRFVTQDSWWSKETRRWPWKRDETETRLVRVRSAFRTGVAAGSSFQSFRSVAWTP</sequence>
<dbReference type="EMBL" id="HG994355">
    <property type="protein sequence ID" value="CAF2146298.1"/>
    <property type="molecule type" value="Genomic_DNA"/>
</dbReference>
<gene>
    <name evidence="1" type="ORF">DARMORV10_A01P00850.1</name>
</gene>